<dbReference type="EMBL" id="LUCH01008094">
    <property type="protein sequence ID" value="KAF5396462.1"/>
    <property type="molecule type" value="Genomic_DNA"/>
</dbReference>
<feature type="compositionally biased region" description="Polar residues" evidence="2">
    <location>
        <begin position="1"/>
        <end position="11"/>
    </location>
</feature>
<dbReference type="Proteomes" id="UP000748531">
    <property type="component" value="Unassembled WGS sequence"/>
</dbReference>
<proteinExistence type="predicted"/>
<reference evidence="3" key="1">
    <citation type="submission" date="2019-05" db="EMBL/GenBank/DDBJ databases">
        <title>Annotation for the trematode Paragonimus heterotremus.</title>
        <authorList>
            <person name="Choi Y.-J."/>
        </authorList>
    </citation>
    <scope>NUCLEOTIDE SEQUENCE</scope>
    <source>
        <strain evidence="3">LC</strain>
    </source>
</reference>
<dbReference type="AlphaFoldDB" id="A0A8J4T9U5"/>
<keyword evidence="1" id="KW-0175">Coiled coil</keyword>
<feature type="compositionally biased region" description="Basic residues" evidence="2">
    <location>
        <begin position="19"/>
        <end position="31"/>
    </location>
</feature>
<keyword evidence="4" id="KW-1185">Reference proteome</keyword>
<evidence type="ECO:0000256" key="1">
    <source>
        <dbReference type="SAM" id="Coils"/>
    </source>
</evidence>
<evidence type="ECO:0000313" key="3">
    <source>
        <dbReference type="EMBL" id="KAF5396462.1"/>
    </source>
</evidence>
<organism evidence="3 4">
    <name type="scientific">Paragonimus heterotremus</name>
    <dbReference type="NCBI Taxonomy" id="100268"/>
    <lineage>
        <taxon>Eukaryota</taxon>
        <taxon>Metazoa</taxon>
        <taxon>Spiralia</taxon>
        <taxon>Lophotrochozoa</taxon>
        <taxon>Platyhelminthes</taxon>
        <taxon>Trematoda</taxon>
        <taxon>Digenea</taxon>
        <taxon>Plagiorchiida</taxon>
        <taxon>Troglotremata</taxon>
        <taxon>Troglotrematidae</taxon>
        <taxon>Paragonimus</taxon>
    </lineage>
</organism>
<name>A0A8J4T9U5_9TREM</name>
<feature type="region of interest" description="Disordered" evidence="2">
    <location>
        <begin position="1"/>
        <end position="44"/>
    </location>
</feature>
<comment type="caution">
    <text evidence="3">The sequence shown here is derived from an EMBL/GenBank/DDBJ whole genome shotgun (WGS) entry which is preliminary data.</text>
</comment>
<evidence type="ECO:0000256" key="2">
    <source>
        <dbReference type="SAM" id="MobiDB-lite"/>
    </source>
</evidence>
<gene>
    <name evidence="3" type="ORF">PHET_10546</name>
</gene>
<protein>
    <submittedName>
        <fullName evidence="3">Uncharacterized protein</fullName>
    </submittedName>
</protein>
<feature type="coiled-coil region" evidence="1">
    <location>
        <begin position="159"/>
        <end position="226"/>
    </location>
</feature>
<accession>A0A8J4T9U5</accession>
<evidence type="ECO:0000313" key="4">
    <source>
        <dbReference type="Proteomes" id="UP000748531"/>
    </source>
</evidence>
<sequence length="304" mass="35583">MQHSYPSSNFKITAEKSKSHNSHSRPRRKTKSVQNKHDSSLNNFSTKSLPIQYNSLSISEYFKQVTLQKAPRSTCSPRGVNGVYDAKKVPEDFVDEIVALKKKLAFQNSEYDALNFRCRQLKDALDKKDKELAQLNNPIENAKLIQTLGDNRPQTVRIFRQLHQKIFRLEERLQEKENDYNRLVTDMKYTRVEELRIQLEIAVAEVHRLQQENSKQTLELARLNQERLARVKKKSNDPEIGELKRRISTMGKVIKGLDEQRQELLARNHHLMMRMQQILRNDDFPKSDLEQGESPTMTITLLQK</sequence>
<dbReference type="OrthoDB" id="2136082at2759"/>